<dbReference type="EMBL" id="LWAE01000005">
    <property type="protein sequence ID" value="KZL90488.1"/>
    <property type="molecule type" value="Genomic_DNA"/>
</dbReference>
<comment type="caution">
    <text evidence="1">The sequence shown here is derived from an EMBL/GenBank/DDBJ whole genome shotgun (WGS) entry which is preliminary data.</text>
</comment>
<reference evidence="1 2" key="1">
    <citation type="submission" date="2016-04" db="EMBL/GenBank/DDBJ databases">
        <title>Genome sequence of Clostridium magnum DSM 2767.</title>
        <authorList>
            <person name="Poehlein A."/>
            <person name="Uhlig R."/>
            <person name="Fischer R."/>
            <person name="Bahl H."/>
            <person name="Daniel R."/>
        </authorList>
    </citation>
    <scope>NUCLEOTIDE SEQUENCE [LARGE SCALE GENOMIC DNA]</scope>
    <source>
        <strain evidence="1 2">DSM 2767</strain>
    </source>
</reference>
<protein>
    <submittedName>
        <fullName evidence="1">Uncharacterized protein</fullName>
    </submittedName>
</protein>
<dbReference type="PATRIC" id="fig|1121326.3.peg.4321"/>
<dbReference type="AlphaFoldDB" id="A0A161WUB8"/>
<sequence length="54" mass="6757">MSIMVVRNITELIQLYNKIKEQQELLYKSERNQRETLLSKFKYPMKKHYLRLRI</sequence>
<evidence type="ECO:0000313" key="2">
    <source>
        <dbReference type="Proteomes" id="UP000076603"/>
    </source>
</evidence>
<organism evidence="1 2">
    <name type="scientific">Clostridium magnum DSM 2767</name>
    <dbReference type="NCBI Taxonomy" id="1121326"/>
    <lineage>
        <taxon>Bacteria</taxon>
        <taxon>Bacillati</taxon>
        <taxon>Bacillota</taxon>
        <taxon>Clostridia</taxon>
        <taxon>Eubacteriales</taxon>
        <taxon>Clostridiaceae</taxon>
        <taxon>Clostridium</taxon>
    </lineage>
</organism>
<name>A0A161WUB8_9CLOT</name>
<dbReference type="Proteomes" id="UP000076603">
    <property type="component" value="Unassembled WGS sequence"/>
</dbReference>
<evidence type="ECO:0000313" key="1">
    <source>
        <dbReference type="EMBL" id="KZL90488.1"/>
    </source>
</evidence>
<accession>A0A161WUB8</accession>
<proteinExistence type="predicted"/>
<keyword evidence="2" id="KW-1185">Reference proteome</keyword>
<dbReference type="RefSeq" id="WP_161487007.1">
    <property type="nucleotide sequence ID" value="NZ_LWAE01000005.1"/>
</dbReference>
<gene>
    <name evidence="1" type="ORF">CLMAG_42590</name>
</gene>